<evidence type="ECO:0000256" key="2">
    <source>
        <dbReference type="SAM" id="MobiDB-lite"/>
    </source>
</evidence>
<reference evidence="4 5" key="1">
    <citation type="submission" date="2019-07" db="EMBL/GenBank/DDBJ databases">
        <authorList>
            <person name="Yang M."/>
            <person name="Zhao D."/>
            <person name="Xiang H."/>
        </authorList>
    </citation>
    <scope>NUCLEOTIDE SEQUENCE [LARGE SCALE GENOMIC DNA]</scope>
    <source>
        <strain evidence="4 5">IM1326</strain>
    </source>
</reference>
<dbReference type="Pfam" id="PF01476">
    <property type="entry name" value="LysM"/>
    <property type="match status" value="1"/>
</dbReference>
<dbReference type="Gene3D" id="2.70.70.10">
    <property type="entry name" value="Glucose Permease (Domain IIA)"/>
    <property type="match status" value="1"/>
</dbReference>
<evidence type="ECO:0000313" key="4">
    <source>
        <dbReference type="EMBL" id="TRW49616.1"/>
    </source>
</evidence>
<dbReference type="InterPro" id="IPR050570">
    <property type="entry name" value="Cell_wall_metabolism_enzyme"/>
</dbReference>
<dbReference type="GO" id="GO:0004222">
    <property type="term" value="F:metalloendopeptidase activity"/>
    <property type="evidence" value="ECO:0007669"/>
    <property type="project" value="TreeGrafter"/>
</dbReference>
<dbReference type="Proteomes" id="UP000320359">
    <property type="component" value="Unassembled WGS sequence"/>
</dbReference>
<evidence type="ECO:0000313" key="5">
    <source>
        <dbReference type="Proteomes" id="UP000320359"/>
    </source>
</evidence>
<evidence type="ECO:0000256" key="1">
    <source>
        <dbReference type="ARBA" id="ARBA00038420"/>
    </source>
</evidence>
<dbReference type="PANTHER" id="PTHR21666:SF263">
    <property type="entry name" value="MUREIN HYDROLASE ACTIVATOR NLPD"/>
    <property type="match status" value="1"/>
</dbReference>
<name>A0A552X3S7_9GAMM</name>
<dbReference type="EMBL" id="VJWL01000001">
    <property type="protein sequence ID" value="TRW49616.1"/>
    <property type="molecule type" value="Genomic_DNA"/>
</dbReference>
<dbReference type="OrthoDB" id="9795421at2"/>
<feature type="domain" description="LysM" evidence="3">
    <location>
        <begin position="48"/>
        <end position="92"/>
    </location>
</feature>
<evidence type="ECO:0000259" key="3">
    <source>
        <dbReference type="PROSITE" id="PS51782"/>
    </source>
</evidence>
<dbReference type="PROSITE" id="PS51782">
    <property type="entry name" value="LYSM"/>
    <property type="match status" value="1"/>
</dbReference>
<dbReference type="Pfam" id="PF01551">
    <property type="entry name" value="Peptidase_M23"/>
    <property type="match status" value="1"/>
</dbReference>
<proteinExistence type="inferred from homology"/>
<sequence>MRITWVLGILGFIMVLQGCSAPHEPAPVERVYRGKTVHDYERATLTQATHQVQAGETLYSIAFRANMDMRDIARLNNIQPPYTIFVGQTLRLRAAESGSARSASSPPTGTTSGTSSGQSQPTTSSSEQRVASNETKEYGVTTSQQNSQSSTTSRETQQVIVNPTQRSVPSGDLRWQWPSQGRILRRFSTHEAGGRGMEFGGGRGDPVIAAAAGRVVYVGSALRGYGQLIILKHNDDYITAYGHNDQLMVSEQQWVEAGQQIATMGSSGREDVRLRFELRFRGNSVNPENYLPRTR</sequence>
<dbReference type="InterPro" id="IPR018392">
    <property type="entry name" value="LysM"/>
</dbReference>
<dbReference type="GO" id="GO:0032153">
    <property type="term" value="C:cell division site"/>
    <property type="evidence" value="ECO:0007669"/>
    <property type="project" value="TreeGrafter"/>
</dbReference>
<feature type="region of interest" description="Disordered" evidence="2">
    <location>
        <begin position="96"/>
        <end position="174"/>
    </location>
</feature>
<gene>
    <name evidence="4" type="ORF">FM042_01755</name>
</gene>
<dbReference type="CDD" id="cd00118">
    <property type="entry name" value="LysM"/>
    <property type="match status" value="1"/>
</dbReference>
<feature type="compositionally biased region" description="Polar residues" evidence="2">
    <location>
        <begin position="159"/>
        <end position="168"/>
    </location>
</feature>
<dbReference type="RefSeq" id="WP_143234038.1">
    <property type="nucleotide sequence ID" value="NZ_VJWL01000001.1"/>
</dbReference>
<dbReference type="InterPro" id="IPR036779">
    <property type="entry name" value="LysM_dom_sf"/>
</dbReference>
<dbReference type="GO" id="GO:0009279">
    <property type="term" value="C:cell outer membrane"/>
    <property type="evidence" value="ECO:0007669"/>
    <property type="project" value="TreeGrafter"/>
</dbReference>
<comment type="caution">
    <text evidence="4">The sequence shown here is derived from an EMBL/GenBank/DDBJ whole genome shotgun (WGS) entry which is preliminary data.</text>
</comment>
<dbReference type="SUPFAM" id="SSF51261">
    <property type="entry name" value="Duplicated hybrid motif"/>
    <property type="match status" value="1"/>
</dbReference>
<organism evidence="4 5">
    <name type="scientific">Aliidiomarina halalkaliphila</name>
    <dbReference type="NCBI Taxonomy" id="2593535"/>
    <lineage>
        <taxon>Bacteria</taxon>
        <taxon>Pseudomonadati</taxon>
        <taxon>Pseudomonadota</taxon>
        <taxon>Gammaproteobacteria</taxon>
        <taxon>Alteromonadales</taxon>
        <taxon>Idiomarinaceae</taxon>
        <taxon>Aliidiomarina</taxon>
    </lineage>
</organism>
<comment type="similarity">
    <text evidence="1">Belongs to the E.coli NlpD/Haemophilus LppB family.</text>
</comment>
<dbReference type="PROSITE" id="PS51257">
    <property type="entry name" value="PROKAR_LIPOPROTEIN"/>
    <property type="match status" value="1"/>
</dbReference>
<dbReference type="InterPro" id="IPR016047">
    <property type="entry name" value="M23ase_b-sheet_dom"/>
</dbReference>
<dbReference type="PANTHER" id="PTHR21666">
    <property type="entry name" value="PEPTIDASE-RELATED"/>
    <property type="match status" value="1"/>
</dbReference>
<dbReference type="Gene3D" id="3.10.350.10">
    <property type="entry name" value="LysM domain"/>
    <property type="match status" value="1"/>
</dbReference>
<dbReference type="AlphaFoldDB" id="A0A552X3S7"/>
<protein>
    <submittedName>
        <fullName evidence="4">Peptidoglycan DD-metalloendopeptidase family protein</fullName>
    </submittedName>
</protein>
<dbReference type="SMART" id="SM00257">
    <property type="entry name" value="LysM"/>
    <property type="match status" value="1"/>
</dbReference>
<keyword evidence="5" id="KW-1185">Reference proteome</keyword>
<dbReference type="CDD" id="cd12797">
    <property type="entry name" value="M23_peptidase"/>
    <property type="match status" value="1"/>
</dbReference>
<dbReference type="InterPro" id="IPR011055">
    <property type="entry name" value="Dup_hybrid_motif"/>
</dbReference>
<accession>A0A552X3S7</accession>
<feature type="compositionally biased region" description="Low complexity" evidence="2">
    <location>
        <begin position="96"/>
        <end position="129"/>
    </location>
</feature>
<feature type="compositionally biased region" description="Low complexity" evidence="2">
    <location>
        <begin position="141"/>
        <end position="158"/>
    </location>
</feature>